<dbReference type="Pfam" id="PF13480">
    <property type="entry name" value="Acetyltransf_6"/>
    <property type="match status" value="1"/>
</dbReference>
<dbReference type="PANTHER" id="PTHR36174">
    <property type="entry name" value="LIPID II:GLYCINE GLYCYLTRANSFERASE"/>
    <property type="match status" value="1"/>
</dbReference>
<protein>
    <recommendedName>
        <fullName evidence="1">BioF2-like acetyltransferase domain-containing protein</fullName>
    </recommendedName>
</protein>
<dbReference type="InterPro" id="IPR038740">
    <property type="entry name" value="BioF2-like_GNAT_dom"/>
</dbReference>
<proteinExistence type="predicted"/>
<dbReference type="InterPro" id="IPR050644">
    <property type="entry name" value="PG_Glycine_Bridge_Synth"/>
</dbReference>
<dbReference type="AlphaFoldDB" id="A0A257LWU5"/>
<gene>
    <name evidence="2" type="ORF">CGW93_00810</name>
</gene>
<name>A0A257LWU5_UNCW3</name>
<feature type="domain" description="BioF2-like acetyltransferase" evidence="1">
    <location>
        <begin position="155"/>
        <end position="274"/>
    </location>
</feature>
<comment type="caution">
    <text evidence="2">The sequence shown here is derived from an EMBL/GenBank/DDBJ whole genome shotgun (WGS) entry which is preliminary data.</text>
</comment>
<evidence type="ECO:0000259" key="1">
    <source>
        <dbReference type="Pfam" id="PF13480"/>
    </source>
</evidence>
<dbReference type="Gene3D" id="3.40.630.30">
    <property type="match status" value="1"/>
</dbReference>
<accession>A0A257LWU5</accession>
<reference evidence="3" key="1">
    <citation type="submission" date="2017-07" db="EMBL/GenBank/DDBJ databases">
        <title>Novel pathways for hydrocarbon cycling and metabolic interdependencies in hydrothermal sediment communities.</title>
        <authorList>
            <person name="Dombrowski N."/>
            <person name="Seitz K."/>
            <person name="Teske A."/>
            <person name="Baker B."/>
        </authorList>
    </citation>
    <scope>NUCLEOTIDE SEQUENCE [LARGE SCALE GENOMIC DNA]</scope>
</reference>
<evidence type="ECO:0000313" key="3">
    <source>
        <dbReference type="Proteomes" id="UP000216312"/>
    </source>
</evidence>
<dbReference type="EMBL" id="NMUJ01000006">
    <property type="protein sequence ID" value="OYV03436.1"/>
    <property type="molecule type" value="Genomic_DNA"/>
</dbReference>
<dbReference type="PANTHER" id="PTHR36174:SF1">
    <property type="entry name" value="LIPID II:GLYCINE GLYCYLTRANSFERASE"/>
    <property type="match status" value="1"/>
</dbReference>
<dbReference type="SUPFAM" id="SSF55729">
    <property type="entry name" value="Acyl-CoA N-acyltransferases (Nat)"/>
    <property type="match status" value="2"/>
</dbReference>
<dbReference type="InterPro" id="IPR016181">
    <property type="entry name" value="Acyl_CoA_acyltransferase"/>
</dbReference>
<organism evidence="2 3">
    <name type="scientific">candidate division WOR-3 bacterium 4484_18</name>
    <dbReference type="NCBI Taxonomy" id="2020626"/>
    <lineage>
        <taxon>Bacteria</taxon>
        <taxon>Bacteria division WOR-3</taxon>
    </lineage>
</organism>
<evidence type="ECO:0000313" key="2">
    <source>
        <dbReference type="EMBL" id="OYV03436.1"/>
    </source>
</evidence>
<sequence length="318" mass="36725">MSRYTLQPIDTTTWDTLVENSPHSTIFHTSWWLSATGFDFHPLGVFKGTQLVAGIPLTFYHKFGLKLLIHPPLTPYLGPLFISTSSKYVEHKSTELAILTLIATHLSRISPFIIQRFVPHFDNILPFIQHSYSPYITYTYILKLNSPHLLTNLRTTRRNDITYAKSHGLTVTHGTLSDLLSLYTHTMQRRSHPPYIHHLRRYYEHAHSRGSATIFTTYDRHNVPQSVALIVWDHHRAYYLAGGFSPLSVRGATSLLLWECIQFCQHHGLSEFDFEGSMIPTIERFFRSFGGTLTPIFGIQKLRPPLNLLWSIKHKLHH</sequence>
<dbReference type="Proteomes" id="UP000216312">
    <property type="component" value="Unassembled WGS sequence"/>
</dbReference>